<proteinExistence type="predicted"/>
<dbReference type="InterPro" id="IPR025486">
    <property type="entry name" value="DUF4378"/>
</dbReference>
<dbReference type="OrthoDB" id="1932693at2759"/>
<organism evidence="4 5">
    <name type="scientific">Ceratopteris richardii</name>
    <name type="common">Triangle waterfern</name>
    <dbReference type="NCBI Taxonomy" id="49495"/>
    <lineage>
        <taxon>Eukaryota</taxon>
        <taxon>Viridiplantae</taxon>
        <taxon>Streptophyta</taxon>
        <taxon>Embryophyta</taxon>
        <taxon>Tracheophyta</taxon>
        <taxon>Polypodiopsida</taxon>
        <taxon>Polypodiidae</taxon>
        <taxon>Polypodiales</taxon>
        <taxon>Pteridineae</taxon>
        <taxon>Pteridaceae</taxon>
        <taxon>Parkerioideae</taxon>
        <taxon>Ceratopteris</taxon>
    </lineage>
</organism>
<name>A0A8T2STU6_CERRI</name>
<reference evidence="4" key="1">
    <citation type="submission" date="2021-08" db="EMBL/GenBank/DDBJ databases">
        <title>WGS assembly of Ceratopteris richardii.</title>
        <authorList>
            <person name="Marchant D.B."/>
            <person name="Chen G."/>
            <person name="Jenkins J."/>
            <person name="Shu S."/>
            <person name="Leebens-Mack J."/>
            <person name="Grimwood J."/>
            <person name="Schmutz J."/>
            <person name="Soltis P."/>
            <person name="Soltis D."/>
            <person name="Chen Z.-H."/>
        </authorList>
    </citation>
    <scope>NUCLEOTIDE SEQUENCE</scope>
    <source>
        <strain evidence="4">Whitten #5841</strain>
        <tissue evidence="4">Leaf</tissue>
    </source>
</reference>
<evidence type="ECO:0000313" key="4">
    <source>
        <dbReference type="EMBL" id="KAH7373248.1"/>
    </source>
</evidence>
<feature type="region of interest" description="Disordered" evidence="1">
    <location>
        <begin position="424"/>
        <end position="443"/>
    </location>
</feature>
<keyword evidence="5" id="KW-1185">Reference proteome</keyword>
<feature type="domain" description="DUF4378" evidence="3">
    <location>
        <begin position="1027"/>
        <end position="1195"/>
    </location>
</feature>
<dbReference type="OMA" id="HREKNIN"/>
<evidence type="ECO:0008006" key="6">
    <source>
        <dbReference type="Google" id="ProtNLM"/>
    </source>
</evidence>
<sequence length="1200" mass="135404">MASIPERTKNFYTNKRDYPGCMGKLIHFFDFNQVLSGRKLLTDKKLGAGPERPRRSLSLGASKAEVISRPHRKSNEELLQECKQKKFSPSKKSTKIPIKNPFAKELRAESDINSRAPNVVTHLVGLEALPADSGKPHICRIPGKTDDRFTQGSLVHSKQRHEETSPHNIRLYAKKVKDPSSSAQLTPENKSWDCRLSSESQVESKSWNCRLSSESQAVYFNTQERQLHEFKREFEAWQFQRSESQRQKLTNLDDFQVHTDIQLGLPLEKPKYGKQAFSKGGALNQRIYKPDEGFHENHEVDDALDFLHLHKEFFDEFLQEPYSLFSRHMEERESRGTTPSKVMKETKHWLQKQRLSDFSETSSTYRTSGTFASKQNERIATREESMPLPETRYSPITRSSRGTCNAYSPYSRNEELVRCLGQRSHADPQLPSQKKPHNPDHHLPTRIVVLKPSSGRLKCPKSASVVYSKPPKDYSVSDAFQEDNSDVLERLREMLRRDSSRCKKSERKSRLLHLNEHYCDSLKDPKEIAREIARQVRENINRDFLVDFRNSDSRNVQSKHSVRSGGSRTAQVGGNDSVSSEYANRAYQHQYTSSSYTPSILDKNSESEDTCNSIDQRAHIIEHAEATSSLCEETHGRGSRLGVSAFDNDNHCMDNIQQFSLVLNSSPSSNLPEKFTVDACPSSEFFDGALSSEVNENEEDSGGEMDLGLGSKTCLETVQGTIIGGMIPLQLQSDTVTGFQAGEDSARLTFESGIPNKTIVNVGLNSVAASDDSKMFEDMDNGLKTELCQSPLRIEELEGLPIVDEGANVFSECKQEVDSEWQAGDLQLPASACQDALIKSSDCSAKSDPPCLNNFRVDKSSLNLKEESEAQAEHFLDSPQAPEIDKEPEVANDDTFHASVDDCESDHILFSTFESSLGGELTKEFIEQPSPVSVLDLHFQNDSLAVSEFKELNSDLEELQIDLHLINSDCGSQDIRNNDGFESESNAGHEQECLISQEDNAVCTVNDKNEACGGMCAETVDVQEDFEMRYVREIFLASGLYGSGSSAQPKWYMPGYPLDPALFQTLEDNFLRKNDIEEVRQTFSYLDIQRELWRRQLLFDLVNEFLVNILGPYLEGPSWLKPKIAPPMPCGKDLEEFACKHVSHSLCAQSGPQETLENLVKMDLRKGDRWLNSCAEMERTGLEVEKAIVDDLIEEMLLVL</sequence>
<evidence type="ECO:0000259" key="3">
    <source>
        <dbReference type="Pfam" id="PF14309"/>
    </source>
</evidence>
<dbReference type="PANTHER" id="PTHR46836">
    <property type="entry name" value="AFADIN"/>
    <property type="match status" value="1"/>
</dbReference>
<accession>A0A8T2STU6</accession>
<gene>
    <name evidence="4" type="ORF">KP509_17G046300</name>
</gene>
<dbReference type="AlphaFoldDB" id="A0A8T2STU6"/>
<evidence type="ECO:0000259" key="2">
    <source>
        <dbReference type="Pfam" id="PF12552"/>
    </source>
</evidence>
<feature type="domain" description="DUF3741" evidence="2">
    <location>
        <begin position="291"/>
        <end position="322"/>
    </location>
</feature>
<protein>
    <recommendedName>
        <fullName evidence="6">DUF4378 domain-containing protein</fullName>
    </recommendedName>
</protein>
<evidence type="ECO:0000313" key="5">
    <source>
        <dbReference type="Proteomes" id="UP000825935"/>
    </source>
</evidence>
<dbReference type="Pfam" id="PF12552">
    <property type="entry name" value="DUF3741"/>
    <property type="match status" value="1"/>
</dbReference>
<dbReference type="PANTHER" id="PTHR46836:SF8">
    <property type="entry name" value="AFADIN"/>
    <property type="match status" value="1"/>
</dbReference>
<dbReference type="EMBL" id="CM035422">
    <property type="protein sequence ID" value="KAH7373248.1"/>
    <property type="molecule type" value="Genomic_DNA"/>
</dbReference>
<feature type="region of interest" description="Disordered" evidence="1">
    <location>
        <begin position="555"/>
        <end position="577"/>
    </location>
</feature>
<evidence type="ECO:0000256" key="1">
    <source>
        <dbReference type="SAM" id="MobiDB-lite"/>
    </source>
</evidence>
<comment type="caution">
    <text evidence="4">The sequence shown here is derived from an EMBL/GenBank/DDBJ whole genome shotgun (WGS) entry which is preliminary data.</text>
</comment>
<dbReference type="InterPro" id="IPR022212">
    <property type="entry name" value="DUF3741"/>
</dbReference>
<dbReference type="Proteomes" id="UP000825935">
    <property type="component" value="Chromosome 17"/>
</dbReference>
<dbReference type="Pfam" id="PF14309">
    <property type="entry name" value="DUF4378"/>
    <property type="match status" value="1"/>
</dbReference>